<comment type="similarity">
    <text evidence="3">Belongs to the alpha-ketoglutarate dehydrogenase family.</text>
</comment>
<evidence type="ECO:0000256" key="2">
    <source>
        <dbReference type="ARBA" id="ARBA00003906"/>
    </source>
</evidence>
<dbReference type="SMART" id="SM00861">
    <property type="entry name" value="Transket_pyr"/>
    <property type="match status" value="1"/>
</dbReference>
<dbReference type="Gene3D" id="3.40.50.970">
    <property type="match status" value="1"/>
</dbReference>
<reference evidence="8 9" key="1">
    <citation type="submission" date="2020-08" db="EMBL/GenBank/DDBJ databases">
        <title>Bridging the membrane lipid divide: bacteria of the FCB group superphylum have the potential to synthesize archaeal ether lipids.</title>
        <authorList>
            <person name="Villanueva L."/>
            <person name="Von Meijenfeldt F.A.B."/>
            <person name="Westbye A.B."/>
            <person name="Yadav S."/>
            <person name="Hopmans E.C."/>
            <person name="Dutilh B.E."/>
            <person name="Sinninghe Damste J.S."/>
        </authorList>
    </citation>
    <scope>NUCLEOTIDE SEQUENCE [LARGE SCALE GENOMIC DNA]</scope>
    <source>
        <strain evidence="8">NIOZ-UU17</strain>
    </source>
</reference>
<dbReference type="NCBIfam" id="NF008907">
    <property type="entry name" value="PRK12270.1"/>
    <property type="match status" value="1"/>
</dbReference>
<dbReference type="InterPro" id="IPR011603">
    <property type="entry name" value="2oxoglutarate_DH_E1"/>
</dbReference>
<evidence type="ECO:0000256" key="4">
    <source>
        <dbReference type="ARBA" id="ARBA00012280"/>
    </source>
</evidence>
<dbReference type="Pfam" id="PF02779">
    <property type="entry name" value="Transket_pyr"/>
    <property type="match status" value="1"/>
</dbReference>
<proteinExistence type="inferred from homology"/>
<dbReference type="AlphaFoldDB" id="A0A8J6P2D7"/>
<accession>A0A8J6P2D7</accession>
<dbReference type="Gene3D" id="3.40.50.11610">
    <property type="entry name" value="Multifunctional 2-oxoglutarate metabolism enzyme, C-terminal domain"/>
    <property type="match status" value="1"/>
</dbReference>
<dbReference type="PIRSF" id="PIRSF000157">
    <property type="entry name" value="Oxoglu_dh_E1"/>
    <property type="match status" value="1"/>
</dbReference>
<dbReference type="EMBL" id="JACNIG010000164">
    <property type="protein sequence ID" value="MBC8431685.1"/>
    <property type="molecule type" value="Genomic_DNA"/>
</dbReference>
<evidence type="ECO:0000313" key="8">
    <source>
        <dbReference type="EMBL" id="MBC8431685.1"/>
    </source>
</evidence>
<dbReference type="Gene3D" id="3.40.50.12470">
    <property type="match status" value="1"/>
</dbReference>
<dbReference type="SUPFAM" id="SSF52518">
    <property type="entry name" value="Thiamin diphosphate-binding fold (THDP-binding)"/>
    <property type="match status" value="2"/>
</dbReference>
<dbReference type="PANTHER" id="PTHR23152">
    <property type="entry name" value="2-OXOGLUTARATE DEHYDROGENASE"/>
    <property type="match status" value="1"/>
</dbReference>
<dbReference type="InterPro" id="IPR029061">
    <property type="entry name" value="THDP-binding"/>
</dbReference>
<comment type="cofactor">
    <cofactor evidence="1">
        <name>thiamine diphosphate</name>
        <dbReference type="ChEBI" id="CHEBI:58937"/>
    </cofactor>
</comment>
<protein>
    <recommendedName>
        <fullName evidence="4">oxoglutarate dehydrogenase (succinyl-transferring)</fullName>
        <ecNumber evidence="4">1.2.4.2</ecNumber>
    </recommendedName>
</protein>
<comment type="function">
    <text evidence="2">E1 component of the 2-oxoglutarate dehydrogenase (OGDH) complex which catalyzes the decarboxylation of 2-oxoglutarate, the first step in the conversion of 2-oxoglutarate to succinyl-CoA and CO(2).</text>
</comment>
<evidence type="ECO:0000256" key="6">
    <source>
        <dbReference type="ARBA" id="ARBA00023052"/>
    </source>
</evidence>
<dbReference type="Proteomes" id="UP000605201">
    <property type="component" value="Unassembled WGS sequence"/>
</dbReference>
<dbReference type="InterPro" id="IPR001017">
    <property type="entry name" value="DH_E1"/>
</dbReference>
<dbReference type="GO" id="GO:0005829">
    <property type="term" value="C:cytosol"/>
    <property type="evidence" value="ECO:0007669"/>
    <property type="project" value="TreeGrafter"/>
</dbReference>
<dbReference type="GO" id="GO:0030976">
    <property type="term" value="F:thiamine pyrophosphate binding"/>
    <property type="evidence" value="ECO:0007669"/>
    <property type="project" value="InterPro"/>
</dbReference>
<evidence type="ECO:0000256" key="3">
    <source>
        <dbReference type="ARBA" id="ARBA00006936"/>
    </source>
</evidence>
<sequence>MALFETLNLDYIDAQYQVWKADPNAVSRDWRFFFEGFEMANAGEPGVPVVCDEDQALLQSRVQALIHRYRDVGHLLACLDPLVACPTDHPLLDLSAFELTLKDLDTEFFAPDLLKTGRAVLRDIIKTLKETYCRSIGVEFMHLQDPAERRWLQDRMEPVRNRPSLDSKTKIYILEKICRATLFEQFLHKKYLGQTRFSLEGAEAIIAMLYDFVRFAAVQGCREIIMGMAHRGRINVQSHILGKSYEEVFTEFESCLDPDSQFGAGDVKYHNGYMGDIKTDDDHRLRIMLLNNPSHLESIDPVVQGFARARLDLLGTDNQNLIFPLLIHGDAAFAGQGIVAETLNMSQLAGYTTGGTIHLVINNQIGYTTLPEDARSTRYATDMAKMLMVPIFHVHGEDPEAAVHVMRLAAEYRLAFNKDVVIDVICYRRYGHNEGDEPYFTQPLMYDRIRERPSLYSMYARKLLEEGRVKTADIKQLENTITGELEDALQTVRQSVCLFPQSRFYENWHGFHGNYSHTIVKTGLARKKLITLARKLNTVPKDFSLNPKLARLLQKRLEAVEKGTGIDWANAEALAFASLLTDGFSVRLSGQDSGRGTFSQRHSVLVDAKTGQEFTSQNALGKNQAPFLVYDSMLSEAGIMGFEYGYSMAQPLGLVIWEAQFGDFANNAQAVIDLYIASGESKWQRLSGLVLLLPHGWEGLGPEHSSARLERFLQLCADDNMQVCNMTTPAQYFHRLRRQVKSDFRKPLIIMAPKSLLRHRLAVSDLADLTSGSFQEVLDDPDALIKPDRILVCSGKIFYELLQRRRELKKLNIAIVRLEQFYPFPAKQLKTAFQKYKQARHYCWVQEEPENMGAWHFMRPRLEKLTGKSIAYIGRKAAASPATGFPNIYKREQAAIIDEAVGPLSQMETS</sequence>
<dbReference type="EC" id="1.2.4.2" evidence="4"/>
<evidence type="ECO:0000256" key="5">
    <source>
        <dbReference type="ARBA" id="ARBA00023002"/>
    </source>
</evidence>
<keyword evidence="6" id="KW-0786">Thiamine pyrophosphate</keyword>
<organism evidence="8 9">
    <name type="scientific">Candidatus Desulfatibia vada</name>
    <dbReference type="NCBI Taxonomy" id="2841696"/>
    <lineage>
        <taxon>Bacteria</taxon>
        <taxon>Pseudomonadati</taxon>
        <taxon>Thermodesulfobacteriota</taxon>
        <taxon>Desulfobacteria</taxon>
        <taxon>Desulfobacterales</taxon>
        <taxon>Desulfobacterales incertae sedis</taxon>
        <taxon>Candidatus Desulfatibia</taxon>
    </lineage>
</organism>
<dbReference type="Pfam" id="PF16078">
    <property type="entry name" value="2-oxogl_dehyd_N"/>
    <property type="match status" value="1"/>
</dbReference>
<dbReference type="InterPro" id="IPR031717">
    <property type="entry name" value="ODO-1/KGD_C"/>
</dbReference>
<dbReference type="Pfam" id="PF16870">
    <property type="entry name" value="OxoGdeHyase_C"/>
    <property type="match status" value="1"/>
</dbReference>
<dbReference type="Gene3D" id="1.10.287.1150">
    <property type="entry name" value="TPP helical domain"/>
    <property type="match status" value="1"/>
</dbReference>
<dbReference type="NCBIfam" id="NF006914">
    <property type="entry name" value="PRK09404.1"/>
    <property type="match status" value="1"/>
</dbReference>
<dbReference type="GO" id="GO:0004591">
    <property type="term" value="F:oxoglutarate dehydrogenase (succinyl-transferring) activity"/>
    <property type="evidence" value="ECO:0007669"/>
    <property type="project" value="UniProtKB-EC"/>
</dbReference>
<evidence type="ECO:0000256" key="1">
    <source>
        <dbReference type="ARBA" id="ARBA00001964"/>
    </source>
</evidence>
<evidence type="ECO:0000313" key="9">
    <source>
        <dbReference type="Proteomes" id="UP000605201"/>
    </source>
</evidence>
<dbReference type="InterPro" id="IPR032106">
    <property type="entry name" value="2-oxogl_dehyd_N"/>
</dbReference>
<dbReference type="GO" id="GO:0045252">
    <property type="term" value="C:oxoglutarate dehydrogenase complex"/>
    <property type="evidence" value="ECO:0007669"/>
    <property type="project" value="TreeGrafter"/>
</dbReference>
<dbReference type="Pfam" id="PF00676">
    <property type="entry name" value="E1_dh"/>
    <property type="match status" value="1"/>
</dbReference>
<name>A0A8J6P2D7_9BACT</name>
<dbReference type="InterPro" id="IPR042179">
    <property type="entry name" value="KGD_C_sf"/>
</dbReference>
<dbReference type="GO" id="GO:0006099">
    <property type="term" value="P:tricarboxylic acid cycle"/>
    <property type="evidence" value="ECO:0007669"/>
    <property type="project" value="TreeGrafter"/>
</dbReference>
<feature type="domain" description="Transketolase-like pyrimidine-binding" evidence="7">
    <location>
        <begin position="566"/>
        <end position="759"/>
    </location>
</feature>
<dbReference type="CDD" id="cd02016">
    <property type="entry name" value="TPP_E1_OGDC_like"/>
    <property type="match status" value="1"/>
</dbReference>
<dbReference type="PANTHER" id="PTHR23152:SF4">
    <property type="entry name" value="2-OXOADIPATE DEHYDROGENASE COMPLEX COMPONENT E1"/>
    <property type="match status" value="1"/>
</dbReference>
<comment type="caution">
    <text evidence="8">The sequence shown here is derived from an EMBL/GenBank/DDBJ whole genome shotgun (WGS) entry which is preliminary data.</text>
</comment>
<dbReference type="InterPro" id="IPR005475">
    <property type="entry name" value="Transketolase-like_Pyr-bd"/>
</dbReference>
<evidence type="ECO:0000259" key="7">
    <source>
        <dbReference type="SMART" id="SM00861"/>
    </source>
</evidence>
<keyword evidence="5 8" id="KW-0560">Oxidoreductase</keyword>
<dbReference type="NCBIfam" id="TIGR00239">
    <property type="entry name" value="2oxo_dh_E1"/>
    <property type="match status" value="1"/>
</dbReference>
<gene>
    <name evidence="8" type="ORF">H8D96_07165</name>
</gene>